<keyword evidence="2" id="KW-0479">Metal-binding</keyword>
<evidence type="ECO:0000313" key="8">
    <source>
        <dbReference type="Proteomes" id="UP000186040"/>
    </source>
</evidence>
<keyword evidence="8" id="KW-1185">Reference proteome</keyword>
<gene>
    <name evidence="7" type="ORF">BJP25_15830</name>
</gene>
<reference evidence="7 8" key="1">
    <citation type="submission" date="2016-10" db="EMBL/GenBank/DDBJ databases">
        <title>The Draft Genome Sequence of Actinokineospora bangkokensis 44EHWT reveals the biosynthetic pathway of antifungal compounds Thailandins with unusual extender unit butylmalonyl-CoA.</title>
        <authorList>
            <person name="Greule A."/>
            <person name="Intra B."/>
            <person name="Flemming S."/>
            <person name="Rommel M.G."/>
            <person name="Panbangred W."/>
            <person name="Bechthold A."/>
        </authorList>
    </citation>
    <scope>NUCLEOTIDE SEQUENCE [LARGE SCALE GENOMIC DNA]</scope>
    <source>
        <strain evidence="7 8">44EHW</strain>
    </source>
</reference>
<keyword evidence="4" id="KW-0862">Zinc</keyword>
<proteinExistence type="inferred from homology"/>
<dbReference type="InterPro" id="IPR041526">
    <property type="entry name" value="DAPG_hydrolase"/>
</dbReference>
<evidence type="ECO:0000256" key="4">
    <source>
        <dbReference type="ARBA" id="ARBA00022833"/>
    </source>
</evidence>
<name>A0A1Q9LPG2_9PSEU</name>
<accession>A0A1Q9LPG2</accession>
<dbReference type="EMBL" id="MKQR01000009">
    <property type="protein sequence ID" value="OLR93922.1"/>
    <property type="molecule type" value="Genomic_DNA"/>
</dbReference>
<evidence type="ECO:0000259" key="6">
    <source>
        <dbReference type="Pfam" id="PF18089"/>
    </source>
</evidence>
<dbReference type="Proteomes" id="UP000186040">
    <property type="component" value="Unassembled WGS sequence"/>
</dbReference>
<comment type="similarity">
    <text evidence="5">Belongs to the DAPG/phloretin hydrolase family.</text>
</comment>
<dbReference type="GO" id="GO:0016787">
    <property type="term" value="F:hydrolase activity"/>
    <property type="evidence" value="ECO:0007669"/>
    <property type="project" value="UniProtKB-KW"/>
</dbReference>
<protein>
    <recommendedName>
        <fullName evidence="6">DAPG hydrolase PhiG domain-containing protein</fullName>
    </recommendedName>
</protein>
<comment type="caution">
    <text evidence="7">The sequence shown here is derived from an EMBL/GenBank/DDBJ whole genome shotgun (WGS) entry which is preliminary data.</text>
</comment>
<evidence type="ECO:0000313" key="7">
    <source>
        <dbReference type="EMBL" id="OLR93922.1"/>
    </source>
</evidence>
<dbReference type="Pfam" id="PF18089">
    <property type="entry name" value="DAPG_hydrolase"/>
    <property type="match status" value="1"/>
</dbReference>
<evidence type="ECO:0000256" key="5">
    <source>
        <dbReference type="ARBA" id="ARBA00023459"/>
    </source>
</evidence>
<sequence>MPRDARAAPHLGYRDDELTRPFAGYFRPEVAPVQDHVAEVLLGGMAPTEHGYEAQDAPARMSRPGYDPVETGWTRMPSGTTFIACLTPMPGVTAGMWDWWFGWHGSDPARYKLWHPEAHRLAAWGEDRSGLPGLTDRQRYQDNVSYVDEYLGGLPQRLAIRFVDPTRFGFTDSPGTTHICARVGYSHLPVLAGWLVHQVRPTDDGAEMRSRFFLGHPEVIDVPAHAVSTPQGKLLRTPPVRTAANLVIPHLGKLLIPASLGRDLLHHCAAEMNHLAGFLPRLHEEFRGTP</sequence>
<dbReference type="OrthoDB" id="2052122at2"/>
<evidence type="ECO:0000256" key="1">
    <source>
        <dbReference type="ARBA" id="ARBA00001947"/>
    </source>
</evidence>
<dbReference type="STRING" id="1193682.BJP25_15830"/>
<keyword evidence="3" id="KW-0378">Hydrolase</keyword>
<comment type="cofactor">
    <cofactor evidence="1">
        <name>Zn(2+)</name>
        <dbReference type="ChEBI" id="CHEBI:29105"/>
    </cofactor>
</comment>
<dbReference type="AlphaFoldDB" id="A0A1Q9LPG2"/>
<feature type="domain" description="DAPG hydrolase PhiG" evidence="6">
    <location>
        <begin position="60"/>
        <end position="283"/>
    </location>
</feature>
<organism evidence="7 8">
    <name type="scientific">Actinokineospora bangkokensis</name>
    <dbReference type="NCBI Taxonomy" id="1193682"/>
    <lineage>
        <taxon>Bacteria</taxon>
        <taxon>Bacillati</taxon>
        <taxon>Actinomycetota</taxon>
        <taxon>Actinomycetes</taxon>
        <taxon>Pseudonocardiales</taxon>
        <taxon>Pseudonocardiaceae</taxon>
        <taxon>Actinokineospora</taxon>
    </lineage>
</organism>
<evidence type="ECO:0000256" key="3">
    <source>
        <dbReference type="ARBA" id="ARBA00022801"/>
    </source>
</evidence>
<dbReference type="GO" id="GO:0046872">
    <property type="term" value="F:metal ion binding"/>
    <property type="evidence" value="ECO:0007669"/>
    <property type="project" value="UniProtKB-KW"/>
</dbReference>
<evidence type="ECO:0000256" key="2">
    <source>
        <dbReference type="ARBA" id="ARBA00022723"/>
    </source>
</evidence>